<name>A0ABQ6A9X7_9PROT</name>
<reference evidence="2" key="1">
    <citation type="journal article" date="2019" name="Int. J. Syst. Evol. Microbiol.">
        <title>The Global Catalogue of Microorganisms (GCM) 10K type strain sequencing project: providing services to taxonomists for standard genome sequencing and annotation.</title>
        <authorList>
            <consortium name="The Broad Institute Genomics Platform"/>
            <consortium name="The Broad Institute Genome Sequencing Center for Infectious Disease"/>
            <person name="Wu L."/>
            <person name="Ma J."/>
        </authorList>
    </citation>
    <scope>NUCLEOTIDE SEQUENCE [LARGE SCALE GENOMIC DNA]</scope>
    <source>
        <strain evidence="2">NBRC 112502</strain>
    </source>
</reference>
<gene>
    <name evidence="1" type="ORF">GCM10010909_27790</name>
</gene>
<dbReference type="InterPro" id="IPR052736">
    <property type="entry name" value="Stf3_sulfotransferase"/>
</dbReference>
<keyword evidence="2" id="KW-1185">Reference proteome</keyword>
<dbReference type="SUPFAM" id="SSF52540">
    <property type="entry name" value="P-loop containing nucleoside triphosphate hydrolases"/>
    <property type="match status" value="1"/>
</dbReference>
<protein>
    <submittedName>
        <fullName evidence="1">Sulfotransferase</fullName>
    </submittedName>
</protein>
<evidence type="ECO:0000313" key="1">
    <source>
        <dbReference type="EMBL" id="GLR68098.1"/>
    </source>
</evidence>
<dbReference type="EMBL" id="BSOS01000077">
    <property type="protein sequence ID" value="GLR68098.1"/>
    <property type="molecule type" value="Genomic_DNA"/>
</dbReference>
<dbReference type="PANTHER" id="PTHR36451">
    <property type="entry name" value="PAPS-DEPENDENT SULFOTRANSFERASE STF3"/>
    <property type="match status" value="1"/>
</dbReference>
<dbReference type="InterPro" id="IPR027417">
    <property type="entry name" value="P-loop_NTPase"/>
</dbReference>
<dbReference type="Pfam" id="PF13469">
    <property type="entry name" value="Sulfotransfer_3"/>
    <property type="match status" value="1"/>
</dbReference>
<sequence length="404" mass="46005">MRRHILEDEKMSNHDDHEILDEQRAMDRAEASTGLHDWGNDLSFKTGLKILIQSVEEMHPSPEFRDTVSKRIQRILETRLHLVDDAKQHPEIEQQKIERPIAIIGLPRTGTTITYDLITLDPAVRAPREFEMLLPWPASDAATFATDPRIAIIQAMNDNYLKHAPQLKEIQRLDCTLAGECNHGMTYHFAGSNFPAEFGVPRFAKWVTDEIPEGLYRTHKRLLQEFQWKGPKGRWVIKSPHHLFDLGGLTKAYPDIGMIWTHRDPVATMSSLSSMIAALQAAVGQGGDLHAVGRSVVDMWCTAMARATRVRAENPAIETKILDLAHRDIVLDPIGSIRRIYARFDQPFTVDFEARIRTFLTENPSATRLGKHKHTPSQFGIDPEEVHTRLAGYYERFGSFLQKP</sequence>
<dbReference type="PANTHER" id="PTHR36451:SF1">
    <property type="entry name" value="OMEGA-HYDROXY-BETA-DIHYDROMENAQUINONE-9 SULFOTRANSFERASE STF3"/>
    <property type="match status" value="1"/>
</dbReference>
<dbReference type="Gene3D" id="3.40.50.300">
    <property type="entry name" value="P-loop containing nucleotide triphosphate hydrolases"/>
    <property type="match status" value="1"/>
</dbReference>
<comment type="caution">
    <text evidence="1">The sequence shown here is derived from an EMBL/GenBank/DDBJ whole genome shotgun (WGS) entry which is preliminary data.</text>
</comment>
<dbReference type="Proteomes" id="UP001156641">
    <property type="component" value="Unassembled WGS sequence"/>
</dbReference>
<accession>A0ABQ6A9X7</accession>
<organism evidence="1 2">
    <name type="scientific">Acidocella aquatica</name>
    <dbReference type="NCBI Taxonomy" id="1922313"/>
    <lineage>
        <taxon>Bacteria</taxon>
        <taxon>Pseudomonadati</taxon>
        <taxon>Pseudomonadota</taxon>
        <taxon>Alphaproteobacteria</taxon>
        <taxon>Acetobacterales</taxon>
        <taxon>Acidocellaceae</taxon>
        <taxon>Acidocella</taxon>
    </lineage>
</organism>
<proteinExistence type="predicted"/>
<evidence type="ECO:0000313" key="2">
    <source>
        <dbReference type="Proteomes" id="UP001156641"/>
    </source>
</evidence>